<feature type="transmembrane region" description="Helical" evidence="2">
    <location>
        <begin position="291"/>
        <end position="310"/>
    </location>
</feature>
<reference evidence="5" key="1">
    <citation type="journal article" date="2019" name="Int. J. Syst. Evol. Microbiol.">
        <title>The Global Catalogue of Microorganisms (GCM) 10K type strain sequencing project: providing services to taxonomists for standard genome sequencing and annotation.</title>
        <authorList>
            <consortium name="The Broad Institute Genomics Platform"/>
            <consortium name="The Broad Institute Genome Sequencing Center for Infectious Disease"/>
            <person name="Wu L."/>
            <person name="Ma J."/>
        </authorList>
    </citation>
    <scope>NUCLEOTIDE SEQUENCE [LARGE SCALE GENOMIC DNA]</scope>
    <source>
        <strain evidence="5">JCM 16703</strain>
    </source>
</reference>
<gene>
    <name evidence="4" type="ORF">GCM10022215_09690</name>
</gene>
<evidence type="ECO:0000313" key="5">
    <source>
        <dbReference type="Proteomes" id="UP001501495"/>
    </source>
</evidence>
<comment type="caution">
    <text evidence="4">The sequence shown here is derived from an EMBL/GenBank/DDBJ whole genome shotgun (WGS) entry which is preliminary data.</text>
</comment>
<evidence type="ECO:0000259" key="3">
    <source>
        <dbReference type="Pfam" id="PF00892"/>
    </source>
</evidence>
<evidence type="ECO:0000313" key="4">
    <source>
        <dbReference type="EMBL" id="GAA4112928.1"/>
    </source>
</evidence>
<feature type="transmembrane region" description="Helical" evidence="2">
    <location>
        <begin position="195"/>
        <end position="221"/>
    </location>
</feature>
<keyword evidence="2" id="KW-0812">Transmembrane</keyword>
<name>A0ABP7XEC2_9ACTN</name>
<evidence type="ECO:0000256" key="1">
    <source>
        <dbReference type="ARBA" id="ARBA00007362"/>
    </source>
</evidence>
<dbReference type="Proteomes" id="UP001501495">
    <property type="component" value="Unassembled WGS sequence"/>
</dbReference>
<dbReference type="InterPro" id="IPR000620">
    <property type="entry name" value="EamA_dom"/>
</dbReference>
<dbReference type="EMBL" id="BAAAZH010000008">
    <property type="protein sequence ID" value="GAA4112928.1"/>
    <property type="molecule type" value="Genomic_DNA"/>
</dbReference>
<accession>A0ABP7XEC2</accession>
<dbReference type="PANTHER" id="PTHR22911:SF79">
    <property type="entry name" value="MOBA-LIKE NTP TRANSFERASE DOMAIN-CONTAINING PROTEIN"/>
    <property type="match status" value="1"/>
</dbReference>
<dbReference type="SUPFAM" id="SSF103481">
    <property type="entry name" value="Multidrug resistance efflux transporter EmrE"/>
    <property type="match status" value="2"/>
</dbReference>
<feature type="transmembrane region" description="Helical" evidence="2">
    <location>
        <begin position="82"/>
        <end position="103"/>
    </location>
</feature>
<dbReference type="PANTHER" id="PTHR22911">
    <property type="entry name" value="ACYL-MALONYL CONDENSING ENZYME-RELATED"/>
    <property type="match status" value="1"/>
</dbReference>
<dbReference type="Pfam" id="PF00892">
    <property type="entry name" value="EamA"/>
    <property type="match status" value="2"/>
</dbReference>
<comment type="similarity">
    <text evidence="1">Belongs to the EamA transporter family.</text>
</comment>
<feature type="transmembrane region" description="Helical" evidence="2">
    <location>
        <begin position="233"/>
        <end position="253"/>
    </location>
</feature>
<protein>
    <submittedName>
        <fullName evidence="4">EamA family transporter</fullName>
    </submittedName>
</protein>
<feature type="domain" description="EamA" evidence="3">
    <location>
        <begin position="19"/>
        <end position="154"/>
    </location>
</feature>
<feature type="transmembrane region" description="Helical" evidence="2">
    <location>
        <begin position="48"/>
        <end position="70"/>
    </location>
</feature>
<feature type="transmembrane region" description="Helical" evidence="2">
    <location>
        <begin position="265"/>
        <end position="285"/>
    </location>
</feature>
<feature type="transmembrane region" description="Helical" evidence="2">
    <location>
        <begin position="166"/>
        <end position="183"/>
    </location>
</feature>
<organism evidence="4 5">
    <name type="scientific">Nocardioides fonticola</name>
    <dbReference type="NCBI Taxonomy" id="450363"/>
    <lineage>
        <taxon>Bacteria</taxon>
        <taxon>Bacillati</taxon>
        <taxon>Actinomycetota</taxon>
        <taxon>Actinomycetes</taxon>
        <taxon>Propionibacteriales</taxon>
        <taxon>Nocardioidaceae</taxon>
        <taxon>Nocardioides</taxon>
    </lineage>
</organism>
<dbReference type="InterPro" id="IPR037185">
    <property type="entry name" value="EmrE-like"/>
</dbReference>
<feature type="transmembrane region" description="Helical" evidence="2">
    <location>
        <begin position="109"/>
        <end position="129"/>
    </location>
</feature>
<keyword evidence="5" id="KW-1185">Reference proteome</keyword>
<keyword evidence="2" id="KW-1133">Transmembrane helix</keyword>
<evidence type="ECO:0000256" key="2">
    <source>
        <dbReference type="SAM" id="Phobius"/>
    </source>
</evidence>
<keyword evidence="2" id="KW-0472">Membrane</keyword>
<feature type="domain" description="EamA" evidence="3">
    <location>
        <begin position="166"/>
        <end position="307"/>
    </location>
</feature>
<feature type="transmembrane region" description="Helical" evidence="2">
    <location>
        <begin position="136"/>
        <end position="154"/>
    </location>
</feature>
<sequence length="330" mass="33606">MAHDITTPGSAAPLSRMSRGLLWAVLSAASFGMSGALARPLLDAGWTPGAAVLVRVALAAVVVLPFGIRALKGRWHLVTENLLTIGLYGILAVAAAQFCYFSAVQHMEVAPALLIEYTAPAAVVVWLWLRDGQRPSWITLAGAGVAALGLVLVLDLASGASVSPVGVAWALAAMVGCAAYFLISADEDNGLPPISLAAGGLTVGAVSLGALGFAGLLPLHATTVDTVYAGHAIAWWIPMGLLGLVTAALAYTMGIQASRLLGSRLASFVALLEVVAAVVFAWVLLGELPGPMQFAGGLLILLGVVGVKLGEPRTAEIEPLPIAGDLDAAA</sequence>
<proteinExistence type="inferred from homology"/>